<dbReference type="RefSeq" id="WP_131554739.1">
    <property type="nucleotide sequence ID" value="NZ_SJSK01000005.1"/>
</dbReference>
<evidence type="ECO:0000256" key="3">
    <source>
        <dbReference type="ARBA" id="ARBA00022729"/>
    </source>
</evidence>
<dbReference type="AlphaFoldDB" id="A0A4R0MPD6"/>
<dbReference type="OrthoDB" id="5694214at2"/>
<feature type="domain" description="RagB/SusD" evidence="6">
    <location>
        <begin position="360"/>
        <end position="628"/>
    </location>
</feature>
<comment type="subcellular location">
    <subcellularLocation>
        <location evidence="1">Cell outer membrane</location>
    </subcellularLocation>
</comment>
<dbReference type="InterPro" id="IPR012944">
    <property type="entry name" value="SusD_RagB_dom"/>
</dbReference>
<dbReference type="Pfam" id="PF07980">
    <property type="entry name" value="SusD_RagB"/>
    <property type="match status" value="1"/>
</dbReference>
<dbReference type="EMBL" id="SJSK01000005">
    <property type="protein sequence ID" value="TCC88685.1"/>
    <property type="molecule type" value="Genomic_DNA"/>
</dbReference>
<comment type="similarity">
    <text evidence="2">Belongs to the SusD family.</text>
</comment>
<sequence>MKKFRTLITPIICGLICLTTNSCKKIENFLDKAPGVDVNESVAFSSVTNLDIYLNTIYKFGLPSQIPYRDATLSITGPAIGNTDVYHPTSDMTDESDLSEQSFGAAIAWNTGTINATNIIKNEDYRFYQRFTALRQIALFLKNVDNVPDITDAYKKQVIAEVQSIRAFLYLEMVKRYGGVPIITGLYTPGDFAVIPRNSVMECFNFIVKECDDAILSGALPVTQSNSLKGRITKLVPYAIKARALLYAASPMFNTATPYLAMPNKADEKLICLGNYDVNRWKLAADAALEVIQIAPSCGISLVNVAGNELGKYPVIDRSGPLPTSPFITPGTVPVIGNYEFSWAEYNNSEIILTFQGYPAANLGNAPWNLFAPTSPGTATWSGLNVTLNHVKKYEKRDGTKQDWSSGGSDLDAIYRNLDPRFKQSLVYNNGYLAVGATVFELFDNVPLNKNNIAGHWMRKLLPNRYRTGNNVPLDIILRLNEFYLNYAEALNEFSTASAATTGSASAPVIPNNIYDAVNYVRARSGMPAIAGLSQAAFRDRVRNERAVEMAFDDHRMWDIRRWLVAEDEGVMRGNMLGIKIKKNAGTPVTYSWEPYTFEIRTFTKNMYLHPFVLTEVQKGGLIQNPGW</sequence>
<accession>A0A4R0MPD6</accession>
<protein>
    <submittedName>
        <fullName evidence="7">RagB/SusD family nutrient uptake outer membrane protein</fullName>
    </submittedName>
</protein>
<keyword evidence="3" id="KW-0732">Signal</keyword>
<evidence type="ECO:0000259" key="6">
    <source>
        <dbReference type="Pfam" id="PF07980"/>
    </source>
</evidence>
<evidence type="ECO:0000256" key="5">
    <source>
        <dbReference type="ARBA" id="ARBA00023237"/>
    </source>
</evidence>
<dbReference type="Gene3D" id="1.25.40.390">
    <property type="match status" value="1"/>
</dbReference>
<reference evidence="7 8" key="1">
    <citation type="submission" date="2019-02" db="EMBL/GenBank/DDBJ databases">
        <title>Pedobacter sp. RP-1-13 sp. nov., isolated from Arctic soil.</title>
        <authorList>
            <person name="Dahal R.H."/>
        </authorList>
    </citation>
    <scope>NUCLEOTIDE SEQUENCE [LARGE SCALE GENOMIC DNA]</scope>
    <source>
        <strain evidence="7 8">RP-1-13</strain>
    </source>
</reference>
<organism evidence="7 8">
    <name type="scientific">Pedobacter frigiditerrae</name>
    <dbReference type="NCBI Taxonomy" id="2530452"/>
    <lineage>
        <taxon>Bacteria</taxon>
        <taxon>Pseudomonadati</taxon>
        <taxon>Bacteroidota</taxon>
        <taxon>Sphingobacteriia</taxon>
        <taxon>Sphingobacteriales</taxon>
        <taxon>Sphingobacteriaceae</taxon>
        <taxon>Pedobacter</taxon>
    </lineage>
</organism>
<keyword evidence="5" id="KW-0998">Cell outer membrane</keyword>
<dbReference type="Proteomes" id="UP000292884">
    <property type="component" value="Unassembled WGS sequence"/>
</dbReference>
<name>A0A4R0MPD6_9SPHI</name>
<dbReference type="SUPFAM" id="SSF48452">
    <property type="entry name" value="TPR-like"/>
    <property type="match status" value="1"/>
</dbReference>
<evidence type="ECO:0000313" key="7">
    <source>
        <dbReference type="EMBL" id="TCC88685.1"/>
    </source>
</evidence>
<evidence type="ECO:0000256" key="2">
    <source>
        <dbReference type="ARBA" id="ARBA00006275"/>
    </source>
</evidence>
<gene>
    <name evidence="7" type="ORF">EZ428_18785</name>
</gene>
<evidence type="ECO:0000313" key="8">
    <source>
        <dbReference type="Proteomes" id="UP000292884"/>
    </source>
</evidence>
<proteinExistence type="inferred from homology"/>
<keyword evidence="4" id="KW-0472">Membrane</keyword>
<comment type="caution">
    <text evidence="7">The sequence shown here is derived from an EMBL/GenBank/DDBJ whole genome shotgun (WGS) entry which is preliminary data.</text>
</comment>
<evidence type="ECO:0000256" key="1">
    <source>
        <dbReference type="ARBA" id="ARBA00004442"/>
    </source>
</evidence>
<dbReference type="GO" id="GO:0009279">
    <property type="term" value="C:cell outer membrane"/>
    <property type="evidence" value="ECO:0007669"/>
    <property type="project" value="UniProtKB-SubCell"/>
</dbReference>
<dbReference type="InterPro" id="IPR011990">
    <property type="entry name" value="TPR-like_helical_dom_sf"/>
</dbReference>
<evidence type="ECO:0000256" key="4">
    <source>
        <dbReference type="ARBA" id="ARBA00023136"/>
    </source>
</evidence>
<keyword evidence="8" id="KW-1185">Reference proteome</keyword>